<evidence type="ECO:0000256" key="7">
    <source>
        <dbReference type="ARBA" id="ARBA00023136"/>
    </source>
</evidence>
<evidence type="ECO:0000259" key="13">
    <source>
        <dbReference type="Pfam" id="PF00593"/>
    </source>
</evidence>
<gene>
    <name evidence="15" type="ORF">HNV11_13890</name>
</gene>
<comment type="subcellular location">
    <subcellularLocation>
        <location evidence="1 10">Cell outer membrane</location>
        <topology evidence="1 10">Multi-pass membrane protein</topology>
    </subcellularLocation>
</comment>
<keyword evidence="5 12" id="KW-0732">Signal</keyword>
<sequence>MLKRLPQSAFLFAFLGTYSLFAQTPTPSSLDDTLQLNEVVVRGYATNRRLLETAASVGLLTRRDLNQRFGTPTLVPALNTLPGVRADERSPGSYRLAIRGSAIRSPFGVRNVKAYWNELPLTDAGGNTPLNALDVRALGRIEVIKGPSGSLYGAGTGGTILFSGLAVPQGQSNVEVSALGGSYGLLGNGVVVQTGKNNSAITLNYNHLQSDGYRNHSALVRDNISLIGSFNVSDKRTVSVLGLYSDLHYQTPGGLTQAQFQVNPRASRLATRTLPSSAEQRAGIYQKVGYLGLSHEYRWNDRIQNTTVLYGSTTDFANPFITNYEKRTDQGMGGRTVTQIRLPNGPLPTTFTVGAELLRNFTIVRNFGNRLGTADTIQTDEELIARQSTVFAQAEMQLPARFRLTAGLSRNDVRYGFTRFPTRAIGALPATLLTRNFSPVWLPRLALLRTFGPNVSGFVSISTGYSAPSSQEVRPSAGGFSTTLNPERGTSYEAGLRGSAIQSRLRYDVAVYQFALRQTIVRRSNEAGAEYFINAGRTDQRGLEAQFSYDFVRPTFLSATERGFLSLLRIWHSLTLTDYRFRDYIQGTSDLSNNRVPGVAPATLVTGLDAETRPGLYAHLTYQFLNPFPLNDANTVSALPTRLLQATLGFRRPFGQHWTLDVYASGDNLLNQTYSLGYDLNAVGNRYYNASPTRNGIGGIRISAKW</sequence>
<evidence type="ECO:0000256" key="12">
    <source>
        <dbReference type="SAM" id="SignalP"/>
    </source>
</evidence>
<evidence type="ECO:0000256" key="9">
    <source>
        <dbReference type="ARBA" id="ARBA00023237"/>
    </source>
</evidence>
<feature type="signal peptide" evidence="12">
    <location>
        <begin position="1"/>
        <end position="22"/>
    </location>
</feature>
<keyword evidence="7 10" id="KW-0472">Membrane</keyword>
<dbReference type="InterPro" id="IPR037066">
    <property type="entry name" value="Plug_dom_sf"/>
</dbReference>
<dbReference type="InterPro" id="IPR012910">
    <property type="entry name" value="Plug_dom"/>
</dbReference>
<dbReference type="SUPFAM" id="SSF56935">
    <property type="entry name" value="Porins"/>
    <property type="match status" value="1"/>
</dbReference>
<evidence type="ECO:0000256" key="8">
    <source>
        <dbReference type="ARBA" id="ARBA00023170"/>
    </source>
</evidence>
<keyword evidence="16" id="KW-1185">Reference proteome</keyword>
<evidence type="ECO:0000256" key="5">
    <source>
        <dbReference type="ARBA" id="ARBA00022729"/>
    </source>
</evidence>
<dbReference type="Pfam" id="PF00593">
    <property type="entry name" value="TonB_dep_Rec_b-barrel"/>
    <property type="match status" value="1"/>
</dbReference>
<name>A0A6M5YAS0_9BACT</name>
<dbReference type="InterPro" id="IPR000531">
    <property type="entry name" value="Beta-barrel_TonB"/>
</dbReference>
<dbReference type="GO" id="GO:0009279">
    <property type="term" value="C:cell outer membrane"/>
    <property type="evidence" value="ECO:0007669"/>
    <property type="project" value="UniProtKB-SubCell"/>
</dbReference>
<dbReference type="GO" id="GO:0015344">
    <property type="term" value="F:siderophore uptake transmembrane transporter activity"/>
    <property type="evidence" value="ECO:0007669"/>
    <property type="project" value="TreeGrafter"/>
</dbReference>
<evidence type="ECO:0000256" key="4">
    <source>
        <dbReference type="ARBA" id="ARBA00022692"/>
    </source>
</evidence>
<evidence type="ECO:0000256" key="10">
    <source>
        <dbReference type="PROSITE-ProRule" id="PRU01360"/>
    </source>
</evidence>
<dbReference type="InterPro" id="IPR039426">
    <property type="entry name" value="TonB-dep_rcpt-like"/>
</dbReference>
<dbReference type="InterPro" id="IPR036942">
    <property type="entry name" value="Beta-barrel_TonB_sf"/>
</dbReference>
<keyword evidence="4 10" id="KW-0812">Transmembrane</keyword>
<evidence type="ECO:0000313" key="15">
    <source>
        <dbReference type="EMBL" id="QJW90390.1"/>
    </source>
</evidence>
<evidence type="ECO:0000256" key="6">
    <source>
        <dbReference type="ARBA" id="ARBA00023077"/>
    </source>
</evidence>
<keyword evidence="9 10" id="KW-0998">Cell outer membrane</keyword>
<dbReference type="Gene3D" id="2.170.130.10">
    <property type="entry name" value="TonB-dependent receptor, plug domain"/>
    <property type="match status" value="1"/>
</dbReference>
<dbReference type="PANTHER" id="PTHR30069:SF29">
    <property type="entry name" value="HEMOGLOBIN AND HEMOGLOBIN-HAPTOGLOBIN-BINDING PROTEIN 1-RELATED"/>
    <property type="match status" value="1"/>
</dbReference>
<dbReference type="EMBL" id="CP053435">
    <property type="protein sequence ID" value="QJW90390.1"/>
    <property type="molecule type" value="Genomic_DNA"/>
</dbReference>
<dbReference type="KEGG" id="stae:HNV11_13890"/>
<keyword evidence="8 15" id="KW-0675">Receptor</keyword>
<protein>
    <submittedName>
        <fullName evidence="15">TonB-dependent receptor plug domain-containing protein</fullName>
    </submittedName>
</protein>
<keyword evidence="3 10" id="KW-1134">Transmembrane beta strand</keyword>
<dbReference type="Proteomes" id="UP000502756">
    <property type="component" value="Chromosome"/>
</dbReference>
<feature type="domain" description="TonB-dependent receptor-like beta-barrel" evidence="13">
    <location>
        <begin position="233"/>
        <end position="669"/>
    </location>
</feature>
<evidence type="ECO:0000256" key="1">
    <source>
        <dbReference type="ARBA" id="ARBA00004571"/>
    </source>
</evidence>
<feature type="chain" id="PRO_5026828423" evidence="12">
    <location>
        <begin position="23"/>
        <end position="706"/>
    </location>
</feature>
<dbReference type="Gene3D" id="2.40.170.20">
    <property type="entry name" value="TonB-dependent receptor, beta-barrel domain"/>
    <property type="match status" value="1"/>
</dbReference>
<keyword evidence="6 11" id="KW-0798">TonB box</keyword>
<accession>A0A6M5YAS0</accession>
<dbReference type="AlphaFoldDB" id="A0A6M5YAS0"/>
<dbReference type="PANTHER" id="PTHR30069">
    <property type="entry name" value="TONB-DEPENDENT OUTER MEMBRANE RECEPTOR"/>
    <property type="match status" value="1"/>
</dbReference>
<dbReference type="Pfam" id="PF07715">
    <property type="entry name" value="Plug"/>
    <property type="match status" value="1"/>
</dbReference>
<reference evidence="15 16" key="1">
    <citation type="submission" date="2020-05" db="EMBL/GenBank/DDBJ databases">
        <title>Genome sequencing of Spirosoma sp. TS118.</title>
        <authorList>
            <person name="Lee J.-H."/>
            <person name="Jeong S."/>
            <person name="Zhao L."/>
            <person name="Jung J.-H."/>
            <person name="Kim M.-K."/>
            <person name="Lim S."/>
        </authorList>
    </citation>
    <scope>NUCLEOTIDE SEQUENCE [LARGE SCALE GENOMIC DNA]</scope>
    <source>
        <strain evidence="15 16">TS118</strain>
    </source>
</reference>
<feature type="domain" description="TonB-dependent receptor plug" evidence="14">
    <location>
        <begin position="51"/>
        <end position="158"/>
    </location>
</feature>
<dbReference type="RefSeq" id="WP_171740234.1">
    <property type="nucleotide sequence ID" value="NZ_CP053435.1"/>
</dbReference>
<dbReference type="PROSITE" id="PS52016">
    <property type="entry name" value="TONB_DEPENDENT_REC_3"/>
    <property type="match status" value="1"/>
</dbReference>
<evidence type="ECO:0000256" key="3">
    <source>
        <dbReference type="ARBA" id="ARBA00022452"/>
    </source>
</evidence>
<keyword evidence="2 10" id="KW-0813">Transport</keyword>
<dbReference type="GO" id="GO:0044718">
    <property type="term" value="P:siderophore transmembrane transport"/>
    <property type="evidence" value="ECO:0007669"/>
    <property type="project" value="TreeGrafter"/>
</dbReference>
<comment type="similarity">
    <text evidence="10 11">Belongs to the TonB-dependent receptor family.</text>
</comment>
<evidence type="ECO:0000259" key="14">
    <source>
        <dbReference type="Pfam" id="PF07715"/>
    </source>
</evidence>
<evidence type="ECO:0000313" key="16">
    <source>
        <dbReference type="Proteomes" id="UP000502756"/>
    </source>
</evidence>
<evidence type="ECO:0000256" key="2">
    <source>
        <dbReference type="ARBA" id="ARBA00022448"/>
    </source>
</evidence>
<organism evidence="15 16">
    <name type="scientific">Spirosoma taeanense</name>
    <dbReference type="NCBI Taxonomy" id="2735870"/>
    <lineage>
        <taxon>Bacteria</taxon>
        <taxon>Pseudomonadati</taxon>
        <taxon>Bacteroidota</taxon>
        <taxon>Cytophagia</taxon>
        <taxon>Cytophagales</taxon>
        <taxon>Cytophagaceae</taxon>
        <taxon>Spirosoma</taxon>
    </lineage>
</organism>
<evidence type="ECO:0000256" key="11">
    <source>
        <dbReference type="RuleBase" id="RU003357"/>
    </source>
</evidence>
<proteinExistence type="inferred from homology"/>